<sequence length="301" mass="32420">MLLRNADGVGVSGRRRAQTPHPGVGCITNRCDSCFSGYGYPMTRTVFISGAAQGIGRATAQRLAGRGWSVGAYDISDNFDWATGPNLHTGHLDVTDPEGWENALSEFAQAVGGHIDVVVNNAGILYGGPFVTEGSYKKDAALVDVNVKGVLFGARAAYPWLQKSPDARLVNIASAAAIYGTPDMAVYSTTKFAVRGITEALDQEWDQDDITVTSLWPLYAKTGMLDGVETSGTKPMGVSLSAEDIAEAITKVVEAPRSKPTKVHHPVGRQAKIMYLASHFSPNWLLRFINAKLTTDRKVRF</sequence>
<dbReference type="PRINTS" id="PR00081">
    <property type="entry name" value="GDHRDH"/>
</dbReference>
<dbReference type="PRINTS" id="PR00080">
    <property type="entry name" value="SDRFAMILY"/>
</dbReference>
<evidence type="ECO:0000256" key="2">
    <source>
        <dbReference type="ARBA" id="ARBA00023002"/>
    </source>
</evidence>
<dbReference type="InterPro" id="IPR036291">
    <property type="entry name" value="NAD(P)-bd_dom_sf"/>
</dbReference>
<dbReference type="SUPFAM" id="SSF51735">
    <property type="entry name" value="NAD(P)-binding Rossmann-fold domains"/>
    <property type="match status" value="1"/>
</dbReference>
<evidence type="ECO:0000256" key="3">
    <source>
        <dbReference type="RuleBase" id="RU000363"/>
    </source>
</evidence>
<gene>
    <name evidence="4" type="primary">budC</name>
    <name evidence="4" type="ORF">BN46_0861</name>
</gene>
<accession>I7L955</accession>
<comment type="similarity">
    <text evidence="1 3">Belongs to the short-chain dehydrogenases/reductases (SDR) family.</text>
</comment>
<keyword evidence="2" id="KW-0560">Oxidoreductase</keyword>
<dbReference type="PANTHER" id="PTHR43669">
    <property type="entry name" value="5-KETO-D-GLUCONATE 5-REDUCTASE"/>
    <property type="match status" value="1"/>
</dbReference>
<evidence type="ECO:0000313" key="4">
    <source>
        <dbReference type="EMBL" id="CCI83592.1"/>
    </source>
</evidence>
<proteinExistence type="inferred from homology"/>
<dbReference type="InterPro" id="IPR002347">
    <property type="entry name" value="SDR_fam"/>
</dbReference>
<organism evidence="4 5">
    <name type="scientific">Corynebacterium otitidis ATCC 51513</name>
    <dbReference type="NCBI Taxonomy" id="883169"/>
    <lineage>
        <taxon>Bacteria</taxon>
        <taxon>Bacillati</taxon>
        <taxon>Actinomycetota</taxon>
        <taxon>Actinomycetes</taxon>
        <taxon>Mycobacteriales</taxon>
        <taxon>Corynebacteriaceae</taxon>
        <taxon>Corynebacterium</taxon>
    </lineage>
</organism>
<evidence type="ECO:0000313" key="5">
    <source>
        <dbReference type="Proteomes" id="UP000011016"/>
    </source>
</evidence>
<dbReference type="EMBL" id="CAJZ01000116">
    <property type="protein sequence ID" value="CCI83592.1"/>
    <property type="molecule type" value="Genomic_DNA"/>
</dbReference>
<evidence type="ECO:0000256" key="1">
    <source>
        <dbReference type="ARBA" id="ARBA00006484"/>
    </source>
</evidence>
<name>I7L955_9CORY</name>
<protein>
    <submittedName>
        <fullName evidence="4">Acetoin(Diacetyl) reductase</fullName>
    </submittedName>
</protein>
<dbReference type="Proteomes" id="UP000011016">
    <property type="component" value="Unassembled WGS sequence"/>
</dbReference>
<dbReference type="PANTHER" id="PTHR43669:SF3">
    <property type="entry name" value="ALCOHOL DEHYDROGENASE, PUTATIVE (AFU_ORTHOLOGUE AFUA_3G03445)-RELATED"/>
    <property type="match status" value="1"/>
</dbReference>
<dbReference type="Gene3D" id="3.40.50.720">
    <property type="entry name" value="NAD(P)-binding Rossmann-like Domain"/>
    <property type="match status" value="1"/>
</dbReference>
<reference evidence="4 5" key="1">
    <citation type="journal article" date="2012" name="J. Bacteriol.">
        <title>Draft Genome Sequence of Turicella otitidis ATCC 51513, Isolated from Middle Ear Fluid from a Child with Otitis Media.</title>
        <authorList>
            <person name="Brinkrolf K."/>
            <person name="Schneider J."/>
            <person name="Knecht M."/>
            <person name="Ruckert C."/>
            <person name="Tauch A."/>
        </authorList>
    </citation>
    <scope>NUCLEOTIDE SEQUENCE [LARGE SCALE GENOMIC DNA]</scope>
    <source>
        <strain evidence="4 5">ATCC 51513</strain>
    </source>
</reference>
<dbReference type="Pfam" id="PF00106">
    <property type="entry name" value="adh_short"/>
    <property type="match status" value="1"/>
</dbReference>
<dbReference type="AlphaFoldDB" id="I7L955"/>
<dbReference type="NCBIfam" id="NF006123">
    <property type="entry name" value="PRK08267.1"/>
    <property type="match status" value="1"/>
</dbReference>
<dbReference type="GO" id="GO:0016491">
    <property type="term" value="F:oxidoreductase activity"/>
    <property type="evidence" value="ECO:0007669"/>
    <property type="project" value="UniProtKB-KW"/>
</dbReference>
<comment type="caution">
    <text evidence="4">The sequence shown here is derived from an EMBL/GenBank/DDBJ whole genome shotgun (WGS) entry which is preliminary data.</text>
</comment>